<gene>
    <name evidence="2" type="ORF">F8C67_00280</name>
</gene>
<dbReference type="Proteomes" id="UP000468650">
    <property type="component" value="Unassembled WGS sequence"/>
</dbReference>
<feature type="transmembrane region" description="Helical" evidence="1">
    <location>
        <begin position="6"/>
        <end position="25"/>
    </location>
</feature>
<organism evidence="2 3">
    <name type="scientific">Phaeocystidibacter luteus</name>
    <dbReference type="NCBI Taxonomy" id="911197"/>
    <lineage>
        <taxon>Bacteria</taxon>
        <taxon>Pseudomonadati</taxon>
        <taxon>Bacteroidota</taxon>
        <taxon>Flavobacteriia</taxon>
        <taxon>Flavobacteriales</taxon>
        <taxon>Phaeocystidibacteraceae</taxon>
        <taxon>Phaeocystidibacter</taxon>
    </lineage>
</organism>
<evidence type="ECO:0008006" key="4">
    <source>
        <dbReference type="Google" id="ProtNLM"/>
    </source>
</evidence>
<protein>
    <recommendedName>
        <fullName evidence="4">SRPBCC family protein</fullName>
    </recommendedName>
</protein>
<evidence type="ECO:0000313" key="3">
    <source>
        <dbReference type="Proteomes" id="UP000468650"/>
    </source>
</evidence>
<name>A0A6N6RLA5_9FLAO</name>
<evidence type="ECO:0000313" key="2">
    <source>
        <dbReference type="EMBL" id="KAB2814199.1"/>
    </source>
</evidence>
<dbReference type="SUPFAM" id="SSF55961">
    <property type="entry name" value="Bet v1-like"/>
    <property type="match status" value="1"/>
</dbReference>
<dbReference type="Pfam" id="PF10604">
    <property type="entry name" value="Polyketide_cyc2"/>
    <property type="match status" value="1"/>
</dbReference>
<comment type="caution">
    <text evidence="2">The sequence shown here is derived from an EMBL/GenBank/DDBJ whole genome shotgun (WGS) entry which is preliminary data.</text>
</comment>
<keyword evidence="1" id="KW-1133">Transmembrane helix</keyword>
<dbReference type="EMBL" id="WBVO01000001">
    <property type="protein sequence ID" value="KAB2814199.1"/>
    <property type="molecule type" value="Genomic_DNA"/>
</dbReference>
<sequence length="172" mass="19524">MRTLKIVMLVTSAMMISFLIWNLTLTGGFSTSAELEFTQSPNEIYAEMNDLSTWTKWSQNLTRDTNLTIHVSDPSIGERAWVNWKMVEGPGGRMEITKSQPTEIDLMISLQGLDALDSHVQIDKIETGSKVTWSIEGELPFYARFMKSGFEKTVREDFEKGLANLKTYMGNK</sequence>
<dbReference type="RefSeq" id="WP_151665780.1">
    <property type="nucleotide sequence ID" value="NZ_WBVO01000001.1"/>
</dbReference>
<dbReference type="OrthoDB" id="9807923at2"/>
<dbReference type="AlphaFoldDB" id="A0A6N6RLA5"/>
<dbReference type="Gene3D" id="3.30.530.20">
    <property type="match status" value="1"/>
</dbReference>
<keyword evidence="1" id="KW-0472">Membrane</keyword>
<evidence type="ECO:0000256" key="1">
    <source>
        <dbReference type="SAM" id="Phobius"/>
    </source>
</evidence>
<proteinExistence type="predicted"/>
<dbReference type="InterPro" id="IPR019587">
    <property type="entry name" value="Polyketide_cyclase/dehydratase"/>
</dbReference>
<accession>A0A6N6RLA5</accession>
<keyword evidence="1" id="KW-0812">Transmembrane</keyword>
<reference evidence="2 3" key="1">
    <citation type="submission" date="2019-09" db="EMBL/GenBank/DDBJ databases">
        <title>Genomes of family Cryomorphaceae.</title>
        <authorList>
            <person name="Bowman J.P."/>
        </authorList>
    </citation>
    <scope>NUCLEOTIDE SEQUENCE [LARGE SCALE GENOMIC DNA]</scope>
    <source>
        <strain evidence="2 3">LMG 25704</strain>
    </source>
</reference>
<dbReference type="InterPro" id="IPR023393">
    <property type="entry name" value="START-like_dom_sf"/>
</dbReference>
<keyword evidence="3" id="KW-1185">Reference proteome</keyword>